<dbReference type="SUPFAM" id="SSF53335">
    <property type="entry name" value="S-adenosyl-L-methionine-dependent methyltransferases"/>
    <property type="match status" value="1"/>
</dbReference>
<dbReference type="SMART" id="SM00363">
    <property type="entry name" value="S4"/>
    <property type="match status" value="1"/>
</dbReference>
<dbReference type="RefSeq" id="WP_129202454.1">
    <property type="nucleotide sequence ID" value="NZ_CP035495.1"/>
</dbReference>
<dbReference type="PROSITE" id="PS50889">
    <property type="entry name" value="S4"/>
    <property type="match status" value="1"/>
</dbReference>
<dbReference type="InterPro" id="IPR002942">
    <property type="entry name" value="S4_RNA-bd"/>
</dbReference>
<evidence type="ECO:0000256" key="3">
    <source>
        <dbReference type="PROSITE-ProRule" id="PRU00182"/>
    </source>
</evidence>
<dbReference type="CDD" id="cd00165">
    <property type="entry name" value="S4"/>
    <property type="match status" value="1"/>
</dbReference>
<feature type="domain" description="RNA-binding S4" evidence="5">
    <location>
        <begin position="4"/>
        <end position="71"/>
    </location>
</feature>
<proteinExistence type="inferred from homology"/>
<dbReference type="EMBL" id="CP035495">
    <property type="protein sequence ID" value="QAY62376.1"/>
    <property type="molecule type" value="Genomic_DNA"/>
</dbReference>
<dbReference type="InterPro" id="IPR036986">
    <property type="entry name" value="S4_RNA-bd_sf"/>
</dbReference>
<dbReference type="InterPro" id="IPR002877">
    <property type="entry name" value="RNA_MeTrfase_FtsJ_dom"/>
</dbReference>
<dbReference type="PANTHER" id="PTHR32319:SF0">
    <property type="entry name" value="BACTERIAL HEMOLYSIN-LIKE PROTEIN"/>
    <property type="match status" value="1"/>
</dbReference>
<evidence type="ECO:0000313" key="7">
    <source>
        <dbReference type="Proteomes" id="UP000291758"/>
    </source>
</evidence>
<organism evidence="6 7">
    <name type="scientific">Xylanimonas allomyrinae</name>
    <dbReference type="NCBI Taxonomy" id="2509459"/>
    <lineage>
        <taxon>Bacteria</taxon>
        <taxon>Bacillati</taxon>
        <taxon>Actinomycetota</taxon>
        <taxon>Actinomycetes</taxon>
        <taxon>Micrococcales</taxon>
        <taxon>Promicromonosporaceae</taxon>
        <taxon>Xylanimonas</taxon>
    </lineage>
</organism>
<keyword evidence="6" id="KW-0808">Transferase</keyword>
<sequence length="327" mass="33380">MTPVRVDAALVRRRLARSRAQAAELVRAGRVTAAGLPVTKPSAPVPDDAEIVVVADPGDPGWASRAALKLAGALDALAADEAGGRLAKIEGSWCLDLGASTGGFTDVLLRRGAAHVVALDVGHDQLVTRLREDARVTVVEGFNVRTLGRGDLARRPDVVVGDLSFISLRLVLPVLAPVLETGAPALLLVKPQFEVGRERLGAGGVVRDPALRAAAVLDVIDAGARVGLHARAVVPSPLPGPSGNHEYFVAFERGEPSPALGVRAGAGETGPPGTGTPGERMPGVVTQVAAAVQAAVAWRPDDDGAARPPVVPVVPQARPSLGTGGAP</sequence>
<dbReference type="SUPFAM" id="SSF55174">
    <property type="entry name" value="Alpha-L RNA-binding motif"/>
    <property type="match status" value="1"/>
</dbReference>
<evidence type="ECO:0000256" key="4">
    <source>
        <dbReference type="SAM" id="MobiDB-lite"/>
    </source>
</evidence>
<name>A0A4P6EJW9_9MICO</name>
<dbReference type="InterPro" id="IPR047048">
    <property type="entry name" value="TlyA"/>
</dbReference>
<feature type="region of interest" description="Disordered" evidence="4">
    <location>
        <begin position="299"/>
        <end position="327"/>
    </location>
</feature>
<protein>
    <submittedName>
        <fullName evidence="6">TlyA family RNA methyltransferase</fullName>
    </submittedName>
</protein>
<dbReference type="Pfam" id="PF01728">
    <property type="entry name" value="FtsJ"/>
    <property type="match status" value="1"/>
</dbReference>
<evidence type="ECO:0000256" key="1">
    <source>
        <dbReference type="ARBA" id="ARBA00022884"/>
    </source>
</evidence>
<comment type="similarity">
    <text evidence="2">Belongs to the TlyA family.</text>
</comment>
<evidence type="ECO:0000313" key="6">
    <source>
        <dbReference type="EMBL" id="QAY62376.1"/>
    </source>
</evidence>
<dbReference type="InterPro" id="IPR029063">
    <property type="entry name" value="SAM-dependent_MTases_sf"/>
</dbReference>
<dbReference type="AlphaFoldDB" id="A0A4P6EJW9"/>
<dbReference type="GO" id="GO:0008168">
    <property type="term" value="F:methyltransferase activity"/>
    <property type="evidence" value="ECO:0007669"/>
    <property type="project" value="UniProtKB-KW"/>
</dbReference>
<dbReference type="CDD" id="cd02440">
    <property type="entry name" value="AdoMet_MTases"/>
    <property type="match status" value="1"/>
</dbReference>
<keyword evidence="1 3" id="KW-0694">RNA-binding</keyword>
<dbReference type="Gene3D" id="3.10.290.10">
    <property type="entry name" value="RNA-binding S4 domain"/>
    <property type="match status" value="1"/>
</dbReference>
<evidence type="ECO:0000259" key="5">
    <source>
        <dbReference type="SMART" id="SM00363"/>
    </source>
</evidence>
<gene>
    <name evidence="6" type="ORF">ET495_02900</name>
</gene>
<dbReference type="OrthoDB" id="9784736at2"/>
<keyword evidence="6" id="KW-0489">Methyltransferase</keyword>
<reference evidence="6 7" key="1">
    <citation type="submission" date="2019-01" db="EMBL/GenBank/DDBJ databases">
        <title>Genome sequencing of strain 2JSPR-7.</title>
        <authorList>
            <person name="Heo J."/>
            <person name="Kim S.-J."/>
            <person name="Kim J.-S."/>
            <person name="Hong S.-B."/>
            <person name="Kwon S.-W."/>
        </authorList>
    </citation>
    <scope>NUCLEOTIDE SEQUENCE [LARGE SCALE GENOMIC DNA]</scope>
    <source>
        <strain evidence="6 7">2JSPR-7</strain>
    </source>
</reference>
<dbReference type="Pfam" id="PF01479">
    <property type="entry name" value="S4"/>
    <property type="match status" value="1"/>
</dbReference>
<keyword evidence="7" id="KW-1185">Reference proteome</keyword>
<dbReference type="PANTHER" id="PTHR32319">
    <property type="entry name" value="BACTERIAL HEMOLYSIN-LIKE PROTEIN"/>
    <property type="match status" value="1"/>
</dbReference>
<dbReference type="Proteomes" id="UP000291758">
    <property type="component" value="Chromosome"/>
</dbReference>
<dbReference type="KEGG" id="xyl:ET495_02900"/>
<dbReference type="GO" id="GO:0003723">
    <property type="term" value="F:RNA binding"/>
    <property type="evidence" value="ECO:0007669"/>
    <property type="project" value="UniProtKB-KW"/>
</dbReference>
<dbReference type="GO" id="GO:0032259">
    <property type="term" value="P:methylation"/>
    <property type="evidence" value="ECO:0007669"/>
    <property type="project" value="UniProtKB-KW"/>
</dbReference>
<dbReference type="Gene3D" id="3.40.50.150">
    <property type="entry name" value="Vaccinia Virus protein VP39"/>
    <property type="match status" value="1"/>
</dbReference>
<evidence type="ECO:0000256" key="2">
    <source>
        <dbReference type="ARBA" id="ARBA00029460"/>
    </source>
</evidence>
<accession>A0A4P6EJW9</accession>